<comment type="similarity">
    <text evidence="1 5">Belongs to the universal ribosomal protein uS5 family.</text>
</comment>
<dbReference type="GO" id="GO:1990904">
    <property type="term" value="C:ribonucleoprotein complex"/>
    <property type="evidence" value="ECO:0007669"/>
    <property type="project" value="UniProtKB-UniRule"/>
</dbReference>
<dbReference type="InterPro" id="IPR000851">
    <property type="entry name" value="Ribosomal_uS5"/>
</dbReference>
<dbReference type="SUPFAM" id="SSF54211">
    <property type="entry name" value="Ribosomal protein S5 domain 2-like"/>
    <property type="match status" value="1"/>
</dbReference>
<evidence type="ECO:0000256" key="4">
    <source>
        <dbReference type="PROSITE-ProRule" id="PRU00268"/>
    </source>
</evidence>
<feature type="non-terminal residue" evidence="7">
    <location>
        <position position="1"/>
    </location>
</feature>
<evidence type="ECO:0000313" key="7">
    <source>
        <dbReference type="EMBL" id="KIL56253.1"/>
    </source>
</evidence>
<dbReference type="GO" id="GO:0006412">
    <property type="term" value="P:translation"/>
    <property type="evidence" value="ECO:0007669"/>
    <property type="project" value="InterPro"/>
</dbReference>
<accession>A0A0C2WJC9</accession>
<proteinExistence type="inferred from homology"/>
<sequence>RRVTPQTGKGKIHRVQYLVVVGNGDGLVGYGQAKDEDAPRALAKATALAIRSMDTVSRFEKRSIPTGMETKLIMRPRPVGFGLRCNPNLHQVLKAAGMKDISAKVWGSRNPVNVVKAAFRMLWAGHAPLGMGDGMGGKGRKLDKGEGVRSMYEVERERGRKLVKL</sequence>
<dbReference type="GO" id="GO:0003723">
    <property type="term" value="F:RNA binding"/>
    <property type="evidence" value="ECO:0007669"/>
    <property type="project" value="InterPro"/>
</dbReference>
<name>A0A0C2WJC9_AMAMK</name>
<dbReference type="Proteomes" id="UP000054549">
    <property type="component" value="Unassembled WGS sequence"/>
</dbReference>
<dbReference type="EMBL" id="KN818435">
    <property type="protein sequence ID" value="KIL56253.1"/>
    <property type="molecule type" value="Genomic_DNA"/>
</dbReference>
<dbReference type="FunFam" id="3.30.230.10:FF:000002">
    <property type="entry name" value="30S ribosomal protein S5"/>
    <property type="match status" value="1"/>
</dbReference>
<keyword evidence="3 4" id="KW-0687">Ribonucleoprotein</keyword>
<dbReference type="Gene3D" id="3.30.160.20">
    <property type="match status" value="1"/>
</dbReference>
<dbReference type="Gene3D" id="3.30.230.10">
    <property type="match status" value="1"/>
</dbReference>
<dbReference type="InterPro" id="IPR014721">
    <property type="entry name" value="Ribsml_uS5_D2-typ_fold_subgr"/>
</dbReference>
<dbReference type="PANTHER" id="PTHR48277:SF1">
    <property type="entry name" value="MITOCHONDRIAL RIBOSOMAL PROTEIN S5"/>
    <property type="match status" value="1"/>
</dbReference>
<dbReference type="Pfam" id="PF00333">
    <property type="entry name" value="Ribosomal_S5"/>
    <property type="match status" value="1"/>
</dbReference>
<dbReference type="GO" id="GO:0005840">
    <property type="term" value="C:ribosome"/>
    <property type="evidence" value="ECO:0007669"/>
    <property type="project" value="UniProtKB-KW"/>
</dbReference>
<gene>
    <name evidence="7" type="ORF">M378DRAFT_51176</name>
</gene>
<evidence type="ECO:0000256" key="1">
    <source>
        <dbReference type="ARBA" id="ARBA00008945"/>
    </source>
</evidence>
<keyword evidence="2 4" id="KW-0689">Ribosomal protein</keyword>
<dbReference type="GO" id="GO:0003735">
    <property type="term" value="F:structural constituent of ribosome"/>
    <property type="evidence" value="ECO:0007669"/>
    <property type="project" value="UniProtKB-UniRule"/>
</dbReference>
<dbReference type="InterPro" id="IPR005324">
    <property type="entry name" value="Ribosomal_uS5_C"/>
</dbReference>
<evidence type="ECO:0000256" key="2">
    <source>
        <dbReference type="ARBA" id="ARBA00022980"/>
    </source>
</evidence>
<keyword evidence="8" id="KW-1185">Reference proteome</keyword>
<dbReference type="GO" id="GO:0005737">
    <property type="term" value="C:cytoplasm"/>
    <property type="evidence" value="ECO:0007669"/>
    <property type="project" value="UniProtKB-ARBA"/>
</dbReference>
<dbReference type="PANTHER" id="PTHR48277">
    <property type="entry name" value="MITOCHONDRIAL RIBOSOMAL PROTEIN S5"/>
    <property type="match status" value="1"/>
</dbReference>
<dbReference type="InParanoid" id="A0A0C2WJC9"/>
<dbReference type="OrthoDB" id="309483at2759"/>
<dbReference type="InterPro" id="IPR013810">
    <property type="entry name" value="Ribosomal_uS5_N"/>
</dbReference>
<organism evidence="7 8">
    <name type="scientific">Amanita muscaria (strain Koide BX008)</name>
    <dbReference type="NCBI Taxonomy" id="946122"/>
    <lineage>
        <taxon>Eukaryota</taxon>
        <taxon>Fungi</taxon>
        <taxon>Dikarya</taxon>
        <taxon>Basidiomycota</taxon>
        <taxon>Agaricomycotina</taxon>
        <taxon>Agaricomycetes</taxon>
        <taxon>Agaricomycetidae</taxon>
        <taxon>Agaricales</taxon>
        <taxon>Pluteineae</taxon>
        <taxon>Amanitaceae</taxon>
        <taxon>Amanita</taxon>
    </lineage>
</organism>
<evidence type="ECO:0000259" key="6">
    <source>
        <dbReference type="PROSITE" id="PS50881"/>
    </source>
</evidence>
<dbReference type="HOGENOM" id="CLU_038700_2_0_1"/>
<feature type="non-terminal residue" evidence="7">
    <location>
        <position position="165"/>
    </location>
</feature>
<evidence type="ECO:0000313" key="8">
    <source>
        <dbReference type="Proteomes" id="UP000054549"/>
    </source>
</evidence>
<evidence type="ECO:0000256" key="3">
    <source>
        <dbReference type="ARBA" id="ARBA00023274"/>
    </source>
</evidence>
<evidence type="ECO:0000256" key="5">
    <source>
        <dbReference type="RuleBase" id="RU003823"/>
    </source>
</evidence>
<dbReference type="SUPFAM" id="SSF54768">
    <property type="entry name" value="dsRNA-binding domain-like"/>
    <property type="match status" value="1"/>
</dbReference>
<reference evidence="7 8" key="1">
    <citation type="submission" date="2014-04" db="EMBL/GenBank/DDBJ databases">
        <title>Evolutionary Origins and Diversification of the Mycorrhizal Mutualists.</title>
        <authorList>
            <consortium name="DOE Joint Genome Institute"/>
            <consortium name="Mycorrhizal Genomics Consortium"/>
            <person name="Kohler A."/>
            <person name="Kuo A."/>
            <person name="Nagy L.G."/>
            <person name="Floudas D."/>
            <person name="Copeland A."/>
            <person name="Barry K.W."/>
            <person name="Cichocki N."/>
            <person name="Veneault-Fourrey C."/>
            <person name="LaButti K."/>
            <person name="Lindquist E.A."/>
            <person name="Lipzen A."/>
            <person name="Lundell T."/>
            <person name="Morin E."/>
            <person name="Murat C."/>
            <person name="Riley R."/>
            <person name="Ohm R."/>
            <person name="Sun H."/>
            <person name="Tunlid A."/>
            <person name="Henrissat B."/>
            <person name="Grigoriev I.V."/>
            <person name="Hibbett D.S."/>
            <person name="Martin F."/>
        </authorList>
    </citation>
    <scope>NUCLEOTIDE SEQUENCE [LARGE SCALE GENOMIC DNA]</scope>
    <source>
        <strain evidence="7 8">Koide BX008</strain>
    </source>
</reference>
<dbReference type="STRING" id="946122.A0A0C2WJC9"/>
<protein>
    <recommendedName>
        <fullName evidence="6">S5 DRBM domain-containing protein</fullName>
    </recommendedName>
</protein>
<dbReference type="InterPro" id="IPR020568">
    <property type="entry name" value="Ribosomal_Su5_D2-typ_SF"/>
</dbReference>
<dbReference type="Pfam" id="PF03719">
    <property type="entry name" value="Ribosomal_S5_C"/>
    <property type="match status" value="1"/>
</dbReference>
<dbReference type="AlphaFoldDB" id="A0A0C2WJC9"/>
<dbReference type="PROSITE" id="PS50881">
    <property type="entry name" value="S5_DSRBD"/>
    <property type="match status" value="1"/>
</dbReference>
<feature type="domain" description="S5 DRBM" evidence="6">
    <location>
        <begin position="1"/>
        <end position="56"/>
    </location>
</feature>